<dbReference type="RefSeq" id="XP_007296512.1">
    <property type="nucleotide sequence ID" value="XM_007296450.1"/>
</dbReference>
<dbReference type="Proteomes" id="UP000006753">
    <property type="component" value="Unassembled WGS sequence"/>
</dbReference>
<dbReference type="Pfam" id="PF20150">
    <property type="entry name" value="2EXR"/>
    <property type="match status" value="1"/>
</dbReference>
<protein>
    <recommendedName>
        <fullName evidence="2">2EXR domain-containing protein</fullName>
    </recommendedName>
</protein>
<accession>K1W7U9</accession>
<evidence type="ECO:0000259" key="2">
    <source>
        <dbReference type="Pfam" id="PF20150"/>
    </source>
</evidence>
<feature type="region of interest" description="Disordered" evidence="1">
    <location>
        <begin position="1"/>
        <end position="39"/>
    </location>
</feature>
<evidence type="ECO:0000256" key="1">
    <source>
        <dbReference type="SAM" id="MobiDB-lite"/>
    </source>
</evidence>
<keyword evidence="4" id="KW-1185">Reference proteome</keyword>
<evidence type="ECO:0000313" key="3">
    <source>
        <dbReference type="EMBL" id="EKD13180.1"/>
    </source>
</evidence>
<feature type="domain" description="2EXR" evidence="2">
    <location>
        <begin position="45"/>
        <end position="156"/>
    </location>
</feature>
<organism evidence="3 4">
    <name type="scientific">Marssonina brunnea f. sp. multigermtubi (strain MB_m1)</name>
    <name type="common">Marssonina leaf spot fungus</name>
    <dbReference type="NCBI Taxonomy" id="1072389"/>
    <lineage>
        <taxon>Eukaryota</taxon>
        <taxon>Fungi</taxon>
        <taxon>Dikarya</taxon>
        <taxon>Ascomycota</taxon>
        <taxon>Pezizomycotina</taxon>
        <taxon>Leotiomycetes</taxon>
        <taxon>Helotiales</taxon>
        <taxon>Drepanopezizaceae</taxon>
        <taxon>Drepanopeziza</taxon>
    </lineage>
</organism>
<dbReference type="PANTHER" id="PTHR35910:SF6">
    <property type="entry name" value="2EXR DOMAIN-CONTAINING PROTEIN"/>
    <property type="match status" value="1"/>
</dbReference>
<sequence length="291" mass="33306">MDSDGSLDREKDSGVNRPESDEESSREQPATDSTESPEWEPVTSFTFFERLPIELKTMIFKEATPDGSIIQVSHTTYIRKDGKRGIAFNVDKEQAAPDNKGAIKNYRIQRAIGLLGACKTSRDIYLTKFPHQLVMHHQKSRKVQSVFRFSASLDILYLATFRSQMLQSIPFPRTYEALQNESWSEHVTRLIFGSTLARYSFSPGVMRYEPLLAVFPRVREIKLAHHKLRQSLEHQPLVDYHDIDPNAIIDTTSPQLPREVAIDYAKRMNEVIKSSPFLAENNLPPPVFVLI</sequence>
<dbReference type="OrthoDB" id="3544045at2759"/>
<dbReference type="EMBL" id="JH921451">
    <property type="protein sequence ID" value="EKD13180.1"/>
    <property type="molecule type" value="Genomic_DNA"/>
</dbReference>
<dbReference type="InterPro" id="IPR045518">
    <property type="entry name" value="2EXR"/>
</dbReference>
<name>K1W7U9_MARBU</name>
<feature type="compositionally biased region" description="Basic and acidic residues" evidence="1">
    <location>
        <begin position="1"/>
        <end position="14"/>
    </location>
</feature>
<gene>
    <name evidence="3" type="ORF">MBM_08623</name>
</gene>
<dbReference type="PANTHER" id="PTHR35910">
    <property type="entry name" value="2EXR DOMAIN-CONTAINING PROTEIN"/>
    <property type="match status" value="1"/>
</dbReference>
<proteinExistence type="predicted"/>
<dbReference type="InParanoid" id="K1W7U9"/>
<evidence type="ECO:0000313" key="4">
    <source>
        <dbReference type="Proteomes" id="UP000006753"/>
    </source>
</evidence>
<dbReference type="KEGG" id="mbe:MBM_08623"/>
<dbReference type="AlphaFoldDB" id="K1W7U9"/>
<reference evidence="3 4" key="1">
    <citation type="journal article" date="2012" name="BMC Genomics">
        <title>Sequencing the genome of Marssonina brunnea reveals fungus-poplar co-evolution.</title>
        <authorList>
            <person name="Zhu S."/>
            <person name="Cao Y.-Z."/>
            <person name="Jiang C."/>
            <person name="Tan B.-Y."/>
            <person name="Wang Z."/>
            <person name="Feng S."/>
            <person name="Zhang L."/>
            <person name="Su X.-H."/>
            <person name="Brejova B."/>
            <person name="Vinar T."/>
            <person name="Xu M."/>
            <person name="Wang M.-X."/>
            <person name="Zhang S.-G."/>
            <person name="Huang M.-R."/>
            <person name="Wu R."/>
            <person name="Zhou Y."/>
        </authorList>
    </citation>
    <scope>NUCLEOTIDE SEQUENCE [LARGE SCALE GENOMIC DNA]</scope>
    <source>
        <strain evidence="3 4">MB_m1</strain>
    </source>
</reference>
<dbReference type="GeneID" id="18764558"/>
<dbReference type="HOGENOM" id="CLU_956696_0_0_1"/>
<feature type="compositionally biased region" description="Polar residues" evidence="1">
    <location>
        <begin position="27"/>
        <end position="36"/>
    </location>
</feature>